<proteinExistence type="predicted"/>
<name>A0AAQ0BU91_BURGL</name>
<gene>
    <name evidence="1" type="ORF">I6H06_23235</name>
</gene>
<evidence type="ECO:0000313" key="2">
    <source>
        <dbReference type="Proteomes" id="UP000594892"/>
    </source>
</evidence>
<protein>
    <submittedName>
        <fullName evidence="1">Uncharacterized protein</fullName>
    </submittedName>
</protein>
<accession>A0AAQ0BU91</accession>
<dbReference type="Proteomes" id="UP000594892">
    <property type="component" value="Chromosome 2"/>
</dbReference>
<dbReference type="RefSeq" id="WP_017432203.1">
    <property type="nucleotide sequence ID" value="NZ_CP052867.1"/>
</dbReference>
<organism evidence="1 2">
    <name type="scientific">Burkholderia glumae</name>
    <name type="common">Pseudomonas glumae</name>
    <dbReference type="NCBI Taxonomy" id="337"/>
    <lineage>
        <taxon>Bacteria</taxon>
        <taxon>Pseudomonadati</taxon>
        <taxon>Pseudomonadota</taxon>
        <taxon>Betaproteobacteria</taxon>
        <taxon>Burkholderiales</taxon>
        <taxon>Burkholderiaceae</taxon>
        <taxon>Burkholderia</taxon>
    </lineage>
</organism>
<reference evidence="1 2" key="1">
    <citation type="submission" date="2020-12" db="EMBL/GenBank/DDBJ databases">
        <title>FDA dAtabase for Regulatory Grade micrObial Sequences (FDA-ARGOS): Supporting development and validation of Infectious Disease Dx tests.</title>
        <authorList>
            <person name="Minogue T."/>
            <person name="Wolcott M."/>
            <person name="Wasieloski L."/>
            <person name="Aguilar W."/>
            <person name="Moore D."/>
            <person name="Jaissle J."/>
            <person name="Tallon L."/>
            <person name="Sadzewicz L."/>
            <person name="Zhao X."/>
            <person name="Boylan J."/>
            <person name="Ott S."/>
            <person name="Bowen H."/>
            <person name="Vavikolanu K."/>
            <person name="Mehta A."/>
            <person name="Aluvathingal J."/>
            <person name="Nadendla S."/>
            <person name="Yan Y."/>
            <person name="Sichtig H."/>
        </authorList>
    </citation>
    <scope>NUCLEOTIDE SEQUENCE [LARGE SCALE GENOMIC DNA]</scope>
    <source>
        <strain evidence="1 2">FDAARGOS_949</strain>
    </source>
</reference>
<evidence type="ECO:0000313" key="1">
    <source>
        <dbReference type="EMBL" id="QPQ92017.1"/>
    </source>
</evidence>
<dbReference type="EMBL" id="CP065601">
    <property type="protein sequence ID" value="QPQ92017.1"/>
    <property type="molecule type" value="Genomic_DNA"/>
</dbReference>
<dbReference type="GeneID" id="45696423"/>
<dbReference type="AlphaFoldDB" id="A0AAQ0BU91"/>
<sequence>MRKHVITIEDMPDGGVSVSSSPSLAELAEVIKTPDGMTRADVYAARAHAALLREAEHWGDCQ</sequence>